<keyword evidence="2 7" id="KW-0547">Nucleotide-binding</keyword>
<dbReference type="PANTHER" id="PTHR30455:SF2">
    <property type="entry name" value="TRANSCRIPTIONAL REPRESSOR NRDR"/>
    <property type="match status" value="1"/>
</dbReference>
<keyword evidence="7" id="KW-0862">Zinc</keyword>
<protein>
    <recommendedName>
        <fullName evidence="7">Transcriptional repressor NrdR</fullName>
    </recommendedName>
</protein>
<feature type="domain" description="ATP-cone" evidence="8">
    <location>
        <begin position="53"/>
        <end position="143"/>
    </location>
</feature>
<dbReference type="GO" id="GO:0045892">
    <property type="term" value="P:negative regulation of DNA-templated transcription"/>
    <property type="evidence" value="ECO:0007669"/>
    <property type="project" value="UniProtKB-UniRule"/>
</dbReference>
<evidence type="ECO:0000256" key="5">
    <source>
        <dbReference type="ARBA" id="ARBA00023125"/>
    </source>
</evidence>
<keyword evidence="7" id="KW-0479">Metal-binding</keyword>
<evidence type="ECO:0000256" key="3">
    <source>
        <dbReference type="ARBA" id="ARBA00022840"/>
    </source>
</evidence>
<evidence type="ECO:0000256" key="2">
    <source>
        <dbReference type="ARBA" id="ARBA00022741"/>
    </source>
</evidence>
<dbReference type="AlphaFoldDB" id="A0A0G1SK57"/>
<dbReference type="GO" id="GO:0003677">
    <property type="term" value="F:DNA binding"/>
    <property type="evidence" value="ECO:0007669"/>
    <property type="project" value="UniProtKB-KW"/>
</dbReference>
<evidence type="ECO:0000259" key="8">
    <source>
        <dbReference type="PROSITE" id="PS51161"/>
    </source>
</evidence>
<comment type="cofactor">
    <cofactor evidence="7">
        <name>Zn(2+)</name>
        <dbReference type="ChEBI" id="CHEBI:29105"/>
    </cofactor>
    <text evidence="7">Binds 1 zinc ion.</text>
</comment>
<comment type="function">
    <text evidence="7">Negatively regulates transcription of bacterial ribonucleotide reductase nrd genes and operons by binding to NrdR-boxes.</text>
</comment>
<proteinExistence type="inferred from homology"/>
<keyword evidence="4 7" id="KW-0805">Transcription regulation</keyword>
<dbReference type="PROSITE" id="PS51161">
    <property type="entry name" value="ATP_CONE"/>
    <property type="match status" value="1"/>
</dbReference>
<comment type="similarity">
    <text evidence="7">Belongs to the NrdR family.</text>
</comment>
<sequence length="158" mass="18442">MCVFMKCPYCNNDDTNVLESRGIPGSEAVRRRRQCKKCNKRFTTHEKVVNIDLKVIKKSGKIEQYDRDKLLKGVGKACYKRRVTDEEIENLVDEVECRLLNRKAVEIKSSDIGKMVLNRLKRLDELAYLRFASVYMDFNNAEEYKQFISAPSKITNHV</sequence>
<name>A0A0G1SK57_9BACT</name>
<dbReference type="NCBIfam" id="TIGR00244">
    <property type="entry name" value="transcriptional regulator NrdR"/>
    <property type="match status" value="1"/>
</dbReference>
<accession>A0A0G1SK57</accession>
<evidence type="ECO:0000256" key="4">
    <source>
        <dbReference type="ARBA" id="ARBA00023015"/>
    </source>
</evidence>
<gene>
    <name evidence="7" type="primary">nrdR</name>
    <name evidence="9" type="ORF">UX47_C0002G0073</name>
</gene>
<evidence type="ECO:0000256" key="1">
    <source>
        <dbReference type="ARBA" id="ARBA00022491"/>
    </source>
</evidence>
<evidence type="ECO:0000256" key="6">
    <source>
        <dbReference type="ARBA" id="ARBA00023163"/>
    </source>
</evidence>
<dbReference type="InterPro" id="IPR055173">
    <property type="entry name" value="NrdR-like_N"/>
</dbReference>
<dbReference type="Pfam" id="PF22811">
    <property type="entry name" value="Zn_ribbon_NrdR"/>
    <property type="match status" value="1"/>
</dbReference>
<reference evidence="9 10" key="1">
    <citation type="journal article" date="2015" name="Nature">
        <title>rRNA introns, odd ribosomes, and small enigmatic genomes across a large radiation of phyla.</title>
        <authorList>
            <person name="Brown C.T."/>
            <person name="Hug L.A."/>
            <person name="Thomas B.C."/>
            <person name="Sharon I."/>
            <person name="Castelle C.J."/>
            <person name="Singh A."/>
            <person name="Wilkins M.J."/>
            <person name="Williams K.H."/>
            <person name="Banfield J.F."/>
        </authorList>
    </citation>
    <scope>NUCLEOTIDE SEQUENCE [LARGE SCALE GENOMIC DNA]</scope>
</reference>
<dbReference type="InterPro" id="IPR003796">
    <property type="entry name" value="RNR_NrdR-like"/>
</dbReference>
<evidence type="ECO:0000313" key="10">
    <source>
        <dbReference type="Proteomes" id="UP000034794"/>
    </source>
</evidence>
<keyword evidence="1 7" id="KW-0678">Repressor</keyword>
<keyword evidence="5 7" id="KW-0238">DNA-binding</keyword>
<keyword evidence="7" id="KW-0863">Zinc-finger</keyword>
<keyword evidence="6 7" id="KW-0804">Transcription</keyword>
<dbReference type="PANTHER" id="PTHR30455">
    <property type="entry name" value="TRANSCRIPTIONAL REPRESSOR NRDR"/>
    <property type="match status" value="1"/>
</dbReference>
<dbReference type="GO" id="GO:0008270">
    <property type="term" value="F:zinc ion binding"/>
    <property type="evidence" value="ECO:0007669"/>
    <property type="project" value="UniProtKB-UniRule"/>
</dbReference>
<dbReference type="Pfam" id="PF03477">
    <property type="entry name" value="ATP-cone"/>
    <property type="match status" value="1"/>
</dbReference>
<comment type="caution">
    <text evidence="9">The sequence shown here is derived from an EMBL/GenBank/DDBJ whole genome shotgun (WGS) entry which is preliminary data.</text>
</comment>
<dbReference type="GO" id="GO:0005524">
    <property type="term" value="F:ATP binding"/>
    <property type="evidence" value="ECO:0007669"/>
    <property type="project" value="UniProtKB-UniRule"/>
</dbReference>
<organism evidence="9 10">
    <name type="scientific">Candidatus Collierbacteria bacterium GW2011_GWA2_46_26</name>
    <dbReference type="NCBI Taxonomy" id="1618381"/>
    <lineage>
        <taxon>Bacteria</taxon>
        <taxon>Candidatus Collieribacteriota</taxon>
    </lineage>
</organism>
<evidence type="ECO:0000256" key="7">
    <source>
        <dbReference type="HAMAP-Rule" id="MF_00440"/>
    </source>
</evidence>
<evidence type="ECO:0000313" key="9">
    <source>
        <dbReference type="EMBL" id="KKU33665.1"/>
    </source>
</evidence>
<dbReference type="HAMAP" id="MF_00440">
    <property type="entry name" value="NrdR"/>
    <property type="match status" value="1"/>
</dbReference>
<dbReference type="Proteomes" id="UP000034794">
    <property type="component" value="Unassembled WGS sequence"/>
</dbReference>
<keyword evidence="3 7" id="KW-0067">ATP-binding</keyword>
<dbReference type="InterPro" id="IPR005144">
    <property type="entry name" value="ATP-cone_dom"/>
</dbReference>
<feature type="zinc finger region" evidence="7">
    <location>
        <begin position="7"/>
        <end position="38"/>
    </location>
</feature>
<dbReference type="EMBL" id="LCMI01000002">
    <property type="protein sequence ID" value="KKU33665.1"/>
    <property type="molecule type" value="Genomic_DNA"/>
</dbReference>